<proteinExistence type="predicted"/>
<evidence type="ECO:0000256" key="1">
    <source>
        <dbReference type="ARBA" id="ARBA00022679"/>
    </source>
</evidence>
<dbReference type="InterPro" id="IPR033904">
    <property type="entry name" value="Trans_IPPS_HH"/>
</dbReference>
<dbReference type="NCBIfam" id="TIGR03465">
    <property type="entry name" value="HpnD"/>
    <property type="match status" value="1"/>
</dbReference>
<dbReference type="InterPro" id="IPR044843">
    <property type="entry name" value="Trans_IPPS_bact-type"/>
</dbReference>
<dbReference type="SFLD" id="SFLDG01212">
    <property type="entry name" value="Phytoene_synthase_like"/>
    <property type="match status" value="1"/>
</dbReference>
<dbReference type="AlphaFoldDB" id="A0A3B0ZP69"/>
<dbReference type="GO" id="GO:0046905">
    <property type="term" value="F:15-cis-phytoene synthase activity"/>
    <property type="evidence" value="ECO:0007669"/>
    <property type="project" value="UniProtKB-EC"/>
</dbReference>
<dbReference type="InterPro" id="IPR019845">
    <property type="entry name" value="Squalene/phytoene_synthase_CS"/>
</dbReference>
<dbReference type="InterPro" id="IPR008949">
    <property type="entry name" value="Isoprenoid_synthase_dom_sf"/>
</dbReference>
<dbReference type="GO" id="GO:0004311">
    <property type="term" value="F:geranylgeranyl diphosphate synthase activity"/>
    <property type="evidence" value="ECO:0007669"/>
    <property type="project" value="InterPro"/>
</dbReference>
<dbReference type="Gene3D" id="1.10.600.10">
    <property type="entry name" value="Farnesyl Diphosphate Synthase"/>
    <property type="match status" value="1"/>
</dbReference>
<dbReference type="Pfam" id="PF00494">
    <property type="entry name" value="SQS_PSY"/>
    <property type="match status" value="1"/>
</dbReference>
<gene>
    <name evidence="2" type="ORF">MNBD_GAMMA23-982</name>
</gene>
<protein>
    <submittedName>
        <fullName evidence="2">Phytoene synthase</fullName>
        <ecNumber evidence="2">2.5.1.32</ecNumber>
    </submittedName>
</protein>
<dbReference type="PROSITE" id="PS01045">
    <property type="entry name" value="SQUALEN_PHYTOEN_SYN_2"/>
    <property type="match status" value="1"/>
</dbReference>
<dbReference type="SUPFAM" id="SSF48576">
    <property type="entry name" value="Terpenoid synthases"/>
    <property type="match status" value="1"/>
</dbReference>
<dbReference type="InterPro" id="IPR002060">
    <property type="entry name" value="Squ/phyt_synthse"/>
</dbReference>
<dbReference type="SFLD" id="SFLDG01018">
    <property type="entry name" value="Squalene/Phytoene_Synthase_Lik"/>
    <property type="match status" value="1"/>
</dbReference>
<dbReference type="EC" id="2.5.1.32" evidence="2"/>
<dbReference type="GO" id="GO:0016117">
    <property type="term" value="P:carotenoid biosynthetic process"/>
    <property type="evidence" value="ECO:0007669"/>
    <property type="project" value="InterPro"/>
</dbReference>
<accession>A0A3B0ZP69</accession>
<dbReference type="EMBL" id="UOFT01000045">
    <property type="protein sequence ID" value="VAW95365.1"/>
    <property type="molecule type" value="Genomic_DNA"/>
</dbReference>
<dbReference type="GO" id="GO:0051996">
    <property type="term" value="F:squalene synthase [NAD(P)H] activity"/>
    <property type="evidence" value="ECO:0007669"/>
    <property type="project" value="InterPro"/>
</dbReference>
<dbReference type="InterPro" id="IPR017828">
    <property type="entry name" value="SQ_synth_HpnD-like"/>
</dbReference>
<name>A0A3B0ZP69_9ZZZZ</name>
<dbReference type="SFLD" id="SFLDS00005">
    <property type="entry name" value="Isoprenoid_Synthase_Type_I"/>
    <property type="match status" value="1"/>
</dbReference>
<reference evidence="2" key="1">
    <citation type="submission" date="2018-06" db="EMBL/GenBank/DDBJ databases">
        <authorList>
            <person name="Zhirakovskaya E."/>
        </authorList>
    </citation>
    <scope>NUCLEOTIDE SEQUENCE</scope>
</reference>
<dbReference type="CDD" id="cd00683">
    <property type="entry name" value="Trans_IPPS_HH"/>
    <property type="match status" value="1"/>
</dbReference>
<dbReference type="PANTHER" id="PTHR31480">
    <property type="entry name" value="BIFUNCTIONAL LYCOPENE CYCLASE/PHYTOENE SYNTHASE"/>
    <property type="match status" value="1"/>
</dbReference>
<sequence>MTPSEYCQNKTAASGSSFYYSFLFLPAKKRRAITALYAFCREIDDVTDEIKDPNIVRIKLEWWRNDVSKIYQGQPEHLVNQELQQVIQHFDLKEDLLHEMINGMQMDIDNTRYPDFDSLEQYCYRVAGVVGLLSIEIFGYSNQQTQQYARLLGNALQLTNIIRDIYEDALRQRIYIPEDELKRFNITQNQIYTGKLNSEEAQKNFKKLIQFQCERAKDYYKKALAALPPEDRYPQSTGIIMAAIYEATLDEIIADDFQVLKHRIKLTPIRKLWIAWRSYRKEKKRHKKYKKNH</sequence>
<dbReference type="PROSITE" id="PS01044">
    <property type="entry name" value="SQUALEN_PHYTOEN_SYN_1"/>
    <property type="match status" value="1"/>
</dbReference>
<organism evidence="2">
    <name type="scientific">hydrothermal vent metagenome</name>
    <dbReference type="NCBI Taxonomy" id="652676"/>
    <lineage>
        <taxon>unclassified sequences</taxon>
        <taxon>metagenomes</taxon>
        <taxon>ecological metagenomes</taxon>
    </lineage>
</organism>
<keyword evidence="1 2" id="KW-0808">Transferase</keyword>
<evidence type="ECO:0000313" key="2">
    <source>
        <dbReference type="EMBL" id="VAW95365.1"/>
    </source>
</evidence>